<organism evidence="1">
    <name type="scientific">Salix viminalis</name>
    <name type="common">Common osier</name>
    <name type="synonym">Basket willow</name>
    <dbReference type="NCBI Taxonomy" id="40686"/>
    <lineage>
        <taxon>Eukaryota</taxon>
        <taxon>Viridiplantae</taxon>
        <taxon>Streptophyta</taxon>
        <taxon>Embryophyta</taxon>
        <taxon>Tracheophyta</taxon>
        <taxon>Spermatophyta</taxon>
        <taxon>Magnoliopsida</taxon>
        <taxon>eudicotyledons</taxon>
        <taxon>Gunneridae</taxon>
        <taxon>Pentapetalae</taxon>
        <taxon>rosids</taxon>
        <taxon>fabids</taxon>
        <taxon>Malpighiales</taxon>
        <taxon>Salicaceae</taxon>
        <taxon>Saliceae</taxon>
        <taxon>Salix</taxon>
    </lineage>
</organism>
<dbReference type="EMBL" id="CAADRP010001707">
    <property type="protein sequence ID" value="VFU48816.1"/>
    <property type="molecule type" value="Genomic_DNA"/>
</dbReference>
<evidence type="ECO:0000313" key="1">
    <source>
        <dbReference type="EMBL" id="VFU48816.1"/>
    </source>
</evidence>
<dbReference type="AlphaFoldDB" id="A0A6N2M7L5"/>
<gene>
    <name evidence="1" type="ORF">SVIM_LOCUS321317</name>
</gene>
<name>A0A6N2M7L5_SALVM</name>
<sequence>MAPFLYHQSIFSILKSTPFDEKPEYSNWFQRDQLLLSWILSSLSEEVIPYVVGLDTSSGSSARQVQLHLALQELTLADKTMAQFLKEAKLISNELAAA</sequence>
<protein>
    <submittedName>
        <fullName evidence="1">Uncharacterized protein</fullName>
    </submittedName>
</protein>
<accession>A0A6N2M7L5</accession>
<reference evidence="1" key="1">
    <citation type="submission" date="2019-03" db="EMBL/GenBank/DDBJ databases">
        <authorList>
            <person name="Mank J."/>
            <person name="Almeida P."/>
        </authorList>
    </citation>
    <scope>NUCLEOTIDE SEQUENCE</scope>
    <source>
        <strain evidence="1">78183</strain>
    </source>
</reference>
<dbReference type="PANTHER" id="PTHR47481:SF22">
    <property type="entry name" value="RETROTRANSPOSON GAG DOMAIN-CONTAINING PROTEIN"/>
    <property type="match status" value="1"/>
</dbReference>
<dbReference type="PANTHER" id="PTHR47481">
    <property type="match status" value="1"/>
</dbReference>
<proteinExistence type="predicted"/>